<sequence>MNLTFDGPSPGETHVAQDLERICEASRELATQDDLRAIFLLGGYARGEGTVIQKPDGSWRGFNDYDLILVFGKRPPTEPYQELSRRLAQELEIDFVDLGVAGLEDLSVAPPTLFWYELGEA</sequence>
<accession>A0A7Y2EA82</accession>
<organism evidence="1 2">
    <name type="scientific">Eiseniibacteriota bacterium</name>
    <dbReference type="NCBI Taxonomy" id="2212470"/>
    <lineage>
        <taxon>Bacteria</taxon>
        <taxon>Candidatus Eiseniibacteriota</taxon>
    </lineage>
</organism>
<name>A0A7Y2EA82_UNCEI</name>
<dbReference type="AlphaFoldDB" id="A0A7Y2EA82"/>
<proteinExistence type="predicted"/>
<dbReference type="EMBL" id="JABDJR010000614">
    <property type="protein sequence ID" value="NNF08101.1"/>
    <property type="molecule type" value="Genomic_DNA"/>
</dbReference>
<evidence type="ECO:0000313" key="1">
    <source>
        <dbReference type="EMBL" id="NNF08101.1"/>
    </source>
</evidence>
<protein>
    <recommendedName>
        <fullName evidence="3">Nucleotidyltransferase domain-containing protein</fullName>
    </recommendedName>
</protein>
<gene>
    <name evidence="1" type="ORF">HKN21_15160</name>
</gene>
<comment type="caution">
    <text evidence="1">The sequence shown here is derived from an EMBL/GenBank/DDBJ whole genome shotgun (WGS) entry which is preliminary data.</text>
</comment>
<dbReference type="Proteomes" id="UP000547674">
    <property type="component" value="Unassembled WGS sequence"/>
</dbReference>
<evidence type="ECO:0008006" key="3">
    <source>
        <dbReference type="Google" id="ProtNLM"/>
    </source>
</evidence>
<feature type="non-terminal residue" evidence="1">
    <location>
        <position position="121"/>
    </location>
</feature>
<evidence type="ECO:0000313" key="2">
    <source>
        <dbReference type="Proteomes" id="UP000547674"/>
    </source>
</evidence>
<reference evidence="1 2" key="1">
    <citation type="submission" date="2020-03" db="EMBL/GenBank/DDBJ databases">
        <title>Metabolic flexibility allows generalist bacteria to become dominant in a frequently disturbed ecosystem.</title>
        <authorList>
            <person name="Chen Y.-J."/>
            <person name="Leung P.M."/>
            <person name="Bay S.K."/>
            <person name="Hugenholtz P."/>
            <person name="Kessler A.J."/>
            <person name="Shelley G."/>
            <person name="Waite D.W."/>
            <person name="Cook P.L."/>
            <person name="Greening C."/>
        </authorList>
    </citation>
    <scope>NUCLEOTIDE SEQUENCE [LARGE SCALE GENOMIC DNA]</scope>
    <source>
        <strain evidence="1">SS_bin_28</strain>
    </source>
</reference>